<dbReference type="SUPFAM" id="SSF48452">
    <property type="entry name" value="TPR-like"/>
    <property type="match status" value="1"/>
</dbReference>
<dbReference type="SMART" id="SM00028">
    <property type="entry name" value="TPR"/>
    <property type="match status" value="4"/>
</dbReference>
<dbReference type="NCBIfam" id="TIGR00254">
    <property type="entry name" value="GGDEF"/>
    <property type="match status" value="1"/>
</dbReference>
<dbReference type="InterPro" id="IPR000160">
    <property type="entry name" value="GGDEF_dom"/>
</dbReference>
<evidence type="ECO:0000259" key="2">
    <source>
        <dbReference type="PROSITE" id="PS50887"/>
    </source>
</evidence>
<reference evidence="3 4" key="1">
    <citation type="submission" date="2017-06" db="EMBL/GenBank/DDBJ databases">
        <title>Novel microbial phyla capable of carbon fixation and sulfur reduction in deep-sea sediments.</title>
        <authorList>
            <person name="Huang J."/>
            <person name="Baker B."/>
            <person name="Wang Y."/>
        </authorList>
    </citation>
    <scope>NUCLEOTIDE SEQUENCE [LARGE SCALE GENOMIC DNA]</scope>
    <source>
        <strain evidence="3">B3_TA06</strain>
    </source>
</reference>
<dbReference type="PROSITE" id="PS50005">
    <property type="entry name" value="TPR"/>
    <property type="match status" value="1"/>
</dbReference>
<dbReference type="PANTHER" id="PTHR45138:SF9">
    <property type="entry name" value="DIGUANYLATE CYCLASE DGCM-RELATED"/>
    <property type="match status" value="1"/>
</dbReference>
<gene>
    <name evidence="3" type="ORF">CEE36_01015</name>
</gene>
<dbReference type="SUPFAM" id="SSF55073">
    <property type="entry name" value="Nucleotide cyclase"/>
    <property type="match status" value="1"/>
</dbReference>
<dbReference type="Gene3D" id="3.30.70.270">
    <property type="match status" value="1"/>
</dbReference>
<protein>
    <recommendedName>
        <fullName evidence="2">GGDEF domain-containing protein</fullName>
    </recommendedName>
</protein>
<comment type="caution">
    <text evidence="3">The sequence shown here is derived from an EMBL/GenBank/DDBJ whole genome shotgun (WGS) entry which is preliminary data.</text>
</comment>
<evidence type="ECO:0000313" key="4">
    <source>
        <dbReference type="Proteomes" id="UP000317778"/>
    </source>
</evidence>
<dbReference type="Pfam" id="PF14559">
    <property type="entry name" value="TPR_19"/>
    <property type="match status" value="1"/>
</dbReference>
<dbReference type="SMART" id="SM00267">
    <property type="entry name" value="GGDEF"/>
    <property type="match status" value="1"/>
</dbReference>
<feature type="domain" description="GGDEF" evidence="2">
    <location>
        <begin position="455"/>
        <end position="580"/>
    </location>
</feature>
<dbReference type="GO" id="GO:0052621">
    <property type="term" value="F:diguanylate cyclase activity"/>
    <property type="evidence" value="ECO:0007669"/>
    <property type="project" value="TreeGrafter"/>
</dbReference>
<dbReference type="AlphaFoldDB" id="A0A532VB27"/>
<dbReference type="InterPro" id="IPR029787">
    <property type="entry name" value="Nucleotide_cyclase"/>
</dbReference>
<feature type="domain" description="GGDEF" evidence="2">
    <location>
        <begin position="152"/>
        <end position="314"/>
    </location>
</feature>
<name>A0A532VB27_UNCT6</name>
<evidence type="ECO:0000256" key="1">
    <source>
        <dbReference type="PROSITE-ProRule" id="PRU00339"/>
    </source>
</evidence>
<dbReference type="InterPro" id="IPR043128">
    <property type="entry name" value="Rev_trsase/Diguanyl_cyclase"/>
</dbReference>
<proteinExistence type="predicted"/>
<dbReference type="CDD" id="cd01949">
    <property type="entry name" value="GGDEF"/>
    <property type="match status" value="1"/>
</dbReference>
<dbReference type="InterPro" id="IPR019734">
    <property type="entry name" value="TPR_rpt"/>
</dbReference>
<dbReference type="InterPro" id="IPR011990">
    <property type="entry name" value="TPR-like_helical_dom_sf"/>
</dbReference>
<feature type="repeat" description="TPR" evidence="1">
    <location>
        <begin position="684"/>
        <end position="717"/>
    </location>
</feature>
<dbReference type="Gene3D" id="1.25.40.10">
    <property type="entry name" value="Tetratricopeptide repeat domain"/>
    <property type="match status" value="1"/>
</dbReference>
<dbReference type="InterPro" id="IPR050469">
    <property type="entry name" value="Diguanylate_Cyclase"/>
</dbReference>
<keyword evidence="1" id="KW-0802">TPR repeat</keyword>
<dbReference type="Pfam" id="PF00990">
    <property type="entry name" value="GGDEF"/>
    <property type="match status" value="1"/>
</dbReference>
<dbReference type="PROSITE" id="PS50887">
    <property type="entry name" value="GGDEF"/>
    <property type="match status" value="2"/>
</dbReference>
<dbReference type="EMBL" id="NJBO01000001">
    <property type="protein sequence ID" value="TKJ44352.1"/>
    <property type="molecule type" value="Genomic_DNA"/>
</dbReference>
<accession>A0A532VB27</accession>
<dbReference type="Proteomes" id="UP000317778">
    <property type="component" value="Unassembled WGS sequence"/>
</dbReference>
<evidence type="ECO:0000313" key="3">
    <source>
        <dbReference type="EMBL" id="TKJ44352.1"/>
    </source>
</evidence>
<dbReference type="PANTHER" id="PTHR45138">
    <property type="entry name" value="REGULATORY COMPONENTS OF SENSORY TRANSDUCTION SYSTEM"/>
    <property type="match status" value="1"/>
</dbReference>
<sequence length="763" mass="85097">MSRSLEEFRKETNRVLRNLDAKLVGVSFILNDEVSEFADRGVNMEALSEVLGHASQKIHEGKLLLGLQGAGGRLIAAISAKDEPGFDPGKISGLLTLFLRNFLLQEERDRDGLTGFLKKESFRIQMLEMANRIKKDAKSSAPRDLSRKPRSPSLSFFHLDLDHFKGINDTLGHRFGDEVLRSFARQVRSFFAESESGEVLLARLGGEEFGALVPYLSANEAQSLGEQLCKFIRKAKIPTVDELDRYRRANPDFKALSLPQVTASIGVATADSAVILRVPDDVLEGELDQLYERADVATYVSKKLGRDRVMAFERILAEGGTVLDYDERTGIVTLDLGSDMGVDVGDVFRVYDNRKFTGSEPIIQPGSQQKIIGYFPRLALGELEVIMCQPQVSFALRRGGDTFIPAAGFFLEWVPPSERGRRVSDDRRKRDRRKASGLSTRSLFDARLRESLRRERFILILFFFDNLATIREQRGSATIKELYSSLAAELEKLSVPGDVVSTISSEFLGFLPSASALKPIKEKVAELKRNFAAREGATFSAVLFTSSTEGVERSRALEIARKGAEIARFKGVDQMLVLDPQVLLSKLYFYHEHGEYDKVAAEFGELHALGISDQKALLYYAEALSYLGRLEEAMERASNVLKKDEHNLTAIQVMASSAFELGRYTEAVQAYESLSKEKKGKIAAWQWRDFGIALLYLGETEKALDHLERALAADPTDASVIYHKGEVLLALGKNEKARAEFMRAFELGYRELSPQAAKLLGEG</sequence>
<organism evidence="3 4">
    <name type="scientific">candidate division TA06 bacterium B3_TA06</name>
    <dbReference type="NCBI Taxonomy" id="2012487"/>
    <lineage>
        <taxon>Bacteria</taxon>
        <taxon>Bacteria division TA06</taxon>
    </lineage>
</organism>